<dbReference type="CDD" id="cd12108">
    <property type="entry name" value="Hr-like"/>
    <property type="match status" value="1"/>
</dbReference>
<dbReference type="InterPro" id="IPR012312">
    <property type="entry name" value="Hemerythrin-like"/>
</dbReference>
<dbReference type="RefSeq" id="WP_179716871.1">
    <property type="nucleotide sequence ID" value="NZ_JACBZT010000001.1"/>
</dbReference>
<dbReference type="Proteomes" id="UP000541969">
    <property type="component" value="Unassembled WGS sequence"/>
</dbReference>
<evidence type="ECO:0000313" key="3">
    <source>
        <dbReference type="Proteomes" id="UP000541969"/>
    </source>
</evidence>
<evidence type="ECO:0000259" key="1">
    <source>
        <dbReference type="Pfam" id="PF01814"/>
    </source>
</evidence>
<name>A0A853CDV0_9ACTN</name>
<accession>A0A853CDV0</accession>
<dbReference type="Gene3D" id="1.20.120.520">
    <property type="entry name" value="nmb1532 protein domain like"/>
    <property type="match status" value="1"/>
</dbReference>
<organism evidence="2 3">
    <name type="scientific">Petropleomorpha daqingensis</name>
    <dbReference type="NCBI Taxonomy" id="2026353"/>
    <lineage>
        <taxon>Bacteria</taxon>
        <taxon>Bacillati</taxon>
        <taxon>Actinomycetota</taxon>
        <taxon>Actinomycetes</taxon>
        <taxon>Geodermatophilales</taxon>
        <taxon>Geodermatophilaceae</taxon>
        <taxon>Petropleomorpha</taxon>
    </lineage>
</organism>
<reference evidence="2 3" key="1">
    <citation type="submission" date="2020-07" db="EMBL/GenBank/DDBJ databases">
        <title>Sequencing the genomes of 1000 actinobacteria strains.</title>
        <authorList>
            <person name="Klenk H.-P."/>
        </authorList>
    </citation>
    <scope>NUCLEOTIDE SEQUENCE [LARGE SCALE GENOMIC DNA]</scope>
    <source>
        <strain evidence="2 3">DSM 104001</strain>
    </source>
</reference>
<dbReference type="Pfam" id="PF01814">
    <property type="entry name" value="Hemerythrin"/>
    <property type="match status" value="1"/>
</dbReference>
<sequence length="236" mass="26023">MTTTAPHPPQLLLEGQYAAPEGPVDLAAMYLMHRAFRRDLTLFAQVAGVVPAADRERWQLVARRFEFFSTVLHKHHSGEDRALWPLLAERGADATVLDALEAEHAVIDPLLASVTADLRALADGSGNEATHARLAGTTVDLRDALLAHLAHEESDGMTLVQRHLTDEDWLRLDEEVFKKDYSPREIPAVAGWVASGLPVEDVRRMPGANALLVAVAMFMGRRAQRRDARIFGGAQR</sequence>
<keyword evidence="3" id="KW-1185">Reference proteome</keyword>
<gene>
    <name evidence="2" type="ORF">GGQ55_002308</name>
</gene>
<dbReference type="EMBL" id="JACBZT010000001">
    <property type="protein sequence ID" value="NYJ06030.1"/>
    <property type="molecule type" value="Genomic_DNA"/>
</dbReference>
<evidence type="ECO:0000313" key="2">
    <source>
        <dbReference type="EMBL" id="NYJ06030.1"/>
    </source>
</evidence>
<feature type="domain" description="Hemerythrin-like" evidence="1">
    <location>
        <begin position="27"/>
        <end position="154"/>
    </location>
</feature>
<comment type="caution">
    <text evidence="2">The sequence shown here is derived from an EMBL/GenBank/DDBJ whole genome shotgun (WGS) entry which is preliminary data.</text>
</comment>
<proteinExistence type="predicted"/>
<dbReference type="AlphaFoldDB" id="A0A853CDV0"/>
<protein>
    <submittedName>
        <fullName evidence="2">Hemerythrin-like domain-containing protein</fullName>
    </submittedName>
</protein>